<keyword evidence="2" id="KW-0067">ATP-binding</keyword>
<evidence type="ECO:0000256" key="1">
    <source>
        <dbReference type="ARBA" id="ARBA00022741"/>
    </source>
</evidence>
<dbReference type="PANTHER" id="PTHR46049">
    <property type="entry name" value="AGAP003327-PA"/>
    <property type="match status" value="1"/>
</dbReference>
<proteinExistence type="inferred from homology"/>
<dbReference type="InterPro" id="IPR001609">
    <property type="entry name" value="Myosin_head_motor_dom-like"/>
</dbReference>
<keyword evidence="1" id="KW-0547">Nucleotide-binding</keyword>
<evidence type="ECO:0000256" key="2">
    <source>
        <dbReference type="ARBA" id="ARBA00022840"/>
    </source>
</evidence>
<dbReference type="InterPro" id="IPR051724">
    <property type="entry name" value="Actin_motor_Myosin"/>
</dbReference>
<dbReference type="InterPro" id="IPR036961">
    <property type="entry name" value="Kinesin_motor_dom_sf"/>
</dbReference>
<dbReference type="EMBL" id="JASSZA010000002">
    <property type="protein sequence ID" value="KAK2117659.1"/>
    <property type="molecule type" value="Genomic_DNA"/>
</dbReference>
<dbReference type="Gene3D" id="3.40.850.10">
    <property type="entry name" value="Kinesin motor domain"/>
    <property type="match status" value="1"/>
</dbReference>
<comment type="similarity">
    <text evidence="5">Belongs to the TRAFAC class myosin-kinesin ATPase superfamily. Myosin family.</text>
</comment>
<sequence>MALRCALSTSSCVIFEHLIEQKRKLQLKREPPMKIYPRDRRDHLNNQDLKSREPHLWTFALICWLHLVGILLSKDHLTTVFVEEIKYESSQPTRADGSSSINRCEGQLQNQFDQAVVLNQLRYSGMLETVRIRKAGYAVRRPFQDFYKRQGELNGSSFFSKGLEKTGNHRRR</sequence>
<comment type="caution">
    <text evidence="5">Lacks conserved residue(s) required for the propagation of feature annotation.</text>
</comment>
<evidence type="ECO:0000256" key="5">
    <source>
        <dbReference type="PROSITE-ProRule" id="PRU00782"/>
    </source>
</evidence>
<gene>
    <name evidence="7" type="ORF">P7K49_004545</name>
</gene>
<keyword evidence="3 5" id="KW-0518">Myosin</keyword>
<keyword evidence="8" id="KW-1185">Reference proteome</keyword>
<organism evidence="7 8">
    <name type="scientific">Saguinus oedipus</name>
    <name type="common">Cotton-top tamarin</name>
    <name type="synonym">Oedipomidas oedipus</name>
    <dbReference type="NCBI Taxonomy" id="9490"/>
    <lineage>
        <taxon>Eukaryota</taxon>
        <taxon>Metazoa</taxon>
        <taxon>Chordata</taxon>
        <taxon>Craniata</taxon>
        <taxon>Vertebrata</taxon>
        <taxon>Euteleostomi</taxon>
        <taxon>Mammalia</taxon>
        <taxon>Eutheria</taxon>
        <taxon>Euarchontoglires</taxon>
        <taxon>Primates</taxon>
        <taxon>Haplorrhini</taxon>
        <taxon>Platyrrhini</taxon>
        <taxon>Cebidae</taxon>
        <taxon>Callitrichinae</taxon>
        <taxon>Saguinus</taxon>
    </lineage>
</organism>
<comment type="caution">
    <text evidence="7">The sequence shown here is derived from an EMBL/GenBank/DDBJ whole genome shotgun (WGS) entry which is preliminary data.</text>
</comment>
<protein>
    <recommendedName>
        <fullName evidence="6">Myosin motor domain-containing protein</fullName>
    </recommendedName>
</protein>
<evidence type="ECO:0000313" key="8">
    <source>
        <dbReference type="Proteomes" id="UP001266305"/>
    </source>
</evidence>
<reference evidence="7 8" key="1">
    <citation type="submission" date="2023-05" db="EMBL/GenBank/DDBJ databases">
        <title>B98-5 Cell Line De Novo Hybrid Assembly: An Optical Mapping Approach.</title>
        <authorList>
            <person name="Kananen K."/>
            <person name="Auerbach J.A."/>
            <person name="Kautto E."/>
            <person name="Blachly J.S."/>
        </authorList>
    </citation>
    <scope>NUCLEOTIDE SEQUENCE [LARGE SCALE GENOMIC DNA]</scope>
    <source>
        <strain evidence="7">B95-8</strain>
        <tissue evidence="7">Cell line</tissue>
    </source>
</reference>
<dbReference type="SUPFAM" id="SSF52540">
    <property type="entry name" value="P-loop containing nucleoside triphosphate hydrolases"/>
    <property type="match status" value="1"/>
</dbReference>
<dbReference type="PROSITE" id="PS51456">
    <property type="entry name" value="MYOSIN_MOTOR"/>
    <property type="match status" value="1"/>
</dbReference>
<name>A0ABQ9W7Q5_SAGOE</name>
<evidence type="ECO:0000259" key="6">
    <source>
        <dbReference type="PROSITE" id="PS51456"/>
    </source>
</evidence>
<keyword evidence="5" id="KW-0009">Actin-binding</keyword>
<dbReference type="InterPro" id="IPR027417">
    <property type="entry name" value="P-loop_NTPase"/>
</dbReference>
<evidence type="ECO:0000256" key="3">
    <source>
        <dbReference type="ARBA" id="ARBA00023123"/>
    </source>
</evidence>
<dbReference type="PANTHER" id="PTHR46049:SF2">
    <property type="entry name" value="UNCONVENTIONAL MYOSIN-X"/>
    <property type="match status" value="1"/>
</dbReference>
<evidence type="ECO:0000256" key="4">
    <source>
        <dbReference type="ARBA" id="ARBA00023175"/>
    </source>
</evidence>
<dbReference type="Proteomes" id="UP001266305">
    <property type="component" value="Unassembled WGS sequence"/>
</dbReference>
<dbReference type="Pfam" id="PF00063">
    <property type="entry name" value="Myosin_head"/>
    <property type="match status" value="1"/>
</dbReference>
<feature type="domain" description="Myosin motor" evidence="6">
    <location>
        <begin position="105"/>
        <end position="172"/>
    </location>
</feature>
<accession>A0ABQ9W7Q5</accession>
<evidence type="ECO:0000313" key="7">
    <source>
        <dbReference type="EMBL" id="KAK2117659.1"/>
    </source>
</evidence>
<keyword evidence="4" id="KW-0505">Motor protein</keyword>